<dbReference type="Pfam" id="PF00069">
    <property type="entry name" value="Pkinase"/>
    <property type="match status" value="1"/>
</dbReference>
<evidence type="ECO:0000256" key="2">
    <source>
        <dbReference type="ARBA" id="ARBA00022741"/>
    </source>
</evidence>
<feature type="compositionally biased region" description="Low complexity" evidence="6">
    <location>
        <begin position="378"/>
        <end position="392"/>
    </location>
</feature>
<evidence type="ECO:0000256" key="4">
    <source>
        <dbReference type="ARBA" id="ARBA00022840"/>
    </source>
</evidence>
<accession>A0ABS2U039</accession>
<dbReference type="PANTHER" id="PTHR43289">
    <property type="entry name" value="MITOGEN-ACTIVATED PROTEIN KINASE KINASE KINASE 20-RELATED"/>
    <property type="match status" value="1"/>
</dbReference>
<evidence type="ECO:0000313" key="9">
    <source>
        <dbReference type="Proteomes" id="UP000749040"/>
    </source>
</evidence>
<evidence type="ECO:0000256" key="5">
    <source>
        <dbReference type="PROSITE-ProRule" id="PRU10141"/>
    </source>
</evidence>
<keyword evidence="3 8" id="KW-0418">Kinase</keyword>
<feature type="region of interest" description="Disordered" evidence="6">
    <location>
        <begin position="361"/>
        <end position="413"/>
    </location>
</feature>
<dbReference type="Gene3D" id="3.30.200.20">
    <property type="entry name" value="Phosphorylase Kinase, domain 1"/>
    <property type="match status" value="1"/>
</dbReference>
<dbReference type="SMART" id="SM00220">
    <property type="entry name" value="S_TKc"/>
    <property type="match status" value="1"/>
</dbReference>
<dbReference type="InterPro" id="IPR008271">
    <property type="entry name" value="Ser/Thr_kinase_AS"/>
</dbReference>
<name>A0ABS2U039_9ACTN</name>
<dbReference type="CDD" id="cd14014">
    <property type="entry name" value="STKc_PknB_like"/>
    <property type="match status" value="1"/>
</dbReference>
<protein>
    <submittedName>
        <fullName evidence="8">Serine/threonine protein kinase</fullName>
    </submittedName>
</protein>
<organism evidence="8 9">
    <name type="scientific">Actinacidiphila acididurans</name>
    <dbReference type="NCBI Taxonomy" id="2784346"/>
    <lineage>
        <taxon>Bacteria</taxon>
        <taxon>Bacillati</taxon>
        <taxon>Actinomycetota</taxon>
        <taxon>Actinomycetes</taxon>
        <taxon>Kitasatosporales</taxon>
        <taxon>Streptomycetaceae</taxon>
        <taxon>Actinacidiphila</taxon>
    </lineage>
</organism>
<feature type="binding site" evidence="5">
    <location>
        <position position="43"/>
    </location>
    <ligand>
        <name>ATP</name>
        <dbReference type="ChEBI" id="CHEBI:30616"/>
    </ligand>
</feature>
<dbReference type="InterPro" id="IPR017441">
    <property type="entry name" value="Protein_kinase_ATP_BS"/>
</dbReference>
<sequence length="576" mass="59581">MDELRTDDPRRIGAYRLLGRLGTGGMGIVYLARSARGRTVAVKLVRAELAAQEEFRDRFRREVQAARRVGGTWTAPVLDADTEAEIPWVATGYVAGPSLSQVVREHGPLPERSVRVLATGLARALADIHAAGLIHRDLKPSNVMITIDGPRVIDFGIARALETVTDASLTGTGGMVGSPAFMSPEQVRGDRLTSACDVFCMGSVLAYAATGLQPFGAASSGVHAQMFRIAQEPPDLTAVPAGLRDLVAACLVKDPQERPSLDRVRDMAAALAPAGADAPPADEPWLPGAIVARLGRHAVRLLELEADGTGSLPVVPAPAPAEPAAAVVTATAARANAATIAPEPAAMAAPVEPLRPVEPVEPMTSAAPVRSEPPYAPAPTVTTAPTAPTLPAEASGHFGSVADEPDPVPPPGRRRRGRLIGTVAAVAVVAGGATALVAVLEHHGGGPAAPGPSPSGGRSTAARNPATGPVLPAGYVGTWLTSFTTELGVNTRTLMIRPDGTAELRGDSPSYHCVWSMRVTSTAPRVELSPSKVFSGSPAGSCNPGEATVLTLLDANRLRRDNADGDRAPLTYRRAG</sequence>
<evidence type="ECO:0000259" key="7">
    <source>
        <dbReference type="PROSITE" id="PS50011"/>
    </source>
</evidence>
<dbReference type="PROSITE" id="PS50011">
    <property type="entry name" value="PROTEIN_KINASE_DOM"/>
    <property type="match status" value="1"/>
</dbReference>
<evidence type="ECO:0000256" key="1">
    <source>
        <dbReference type="ARBA" id="ARBA00022679"/>
    </source>
</evidence>
<keyword evidence="2 5" id="KW-0547">Nucleotide-binding</keyword>
<dbReference type="InterPro" id="IPR000719">
    <property type="entry name" value="Prot_kinase_dom"/>
</dbReference>
<dbReference type="PANTHER" id="PTHR43289:SF34">
    <property type="entry name" value="SERINE_THREONINE-PROTEIN KINASE YBDM-RELATED"/>
    <property type="match status" value="1"/>
</dbReference>
<dbReference type="InterPro" id="IPR011009">
    <property type="entry name" value="Kinase-like_dom_sf"/>
</dbReference>
<dbReference type="GO" id="GO:0004674">
    <property type="term" value="F:protein serine/threonine kinase activity"/>
    <property type="evidence" value="ECO:0007669"/>
    <property type="project" value="UniProtKB-KW"/>
</dbReference>
<keyword evidence="4 5" id="KW-0067">ATP-binding</keyword>
<proteinExistence type="predicted"/>
<feature type="domain" description="Protein kinase" evidence="7">
    <location>
        <begin position="15"/>
        <end position="286"/>
    </location>
</feature>
<keyword evidence="1" id="KW-0808">Transferase</keyword>
<dbReference type="PROSITE" id="PS00108">
    <property type="entry name" value="PROTEIN_KINASE_ST"/>
    <property type="match status" value="1"/>
</dbReference>
<reference evidence="8 9" key="1">
    <citation type="submission" date="2021-01" db="EMBL/GenBank/DDBJ databases">
        <title>Streptomyces acididurans sp. nov., isolated from a peat swamp forest soil.</title>
        <authorList>
            <person name="Chantavorakit T."/>
            <person name="Duangmal K."/>
        </authorList>
    </citation>
    <scope>NUCLEOTIDE SEQUENCE [LARGE SCALE GENOMIC DNA]</scope>
    <source>
        <strain evidence="8 9">KK5PA1</strain>
    </source>
</reference>
<dbReference type="PROSITE" id="PS00107">
    <property type="entry name" value="PROTEIN_KINASE_ATP"/>
    <property type="match status" value="1"/>
</dbReference>
<comment type="caution">
    <text evidence="8">The sequence shown here is derived from an EMBL/GenBank/DDBJ whole genome shotgun (WGS) entry which is preliminary data.</text>
</comment>
<dbReference type="Gene3D" id="1.10.510.10">
    <property type="entry name" value="Transferase(Phosphotransferase) domain 1"/>
    <property type="match status" value="1"/>
</dbReference>
<dbReference type="RefSeq" id="WP_205361504.1">
    <property type="nucleotide sequence ID" value="NZ_JADKYB010000021.1"/>
</dbReference>
<evidence type="ECO:0000256" key="6">
    <source>
        <dbReference type="SAM" id="MobiDB-lite"/>
    </source>
</evidence>
<evidence type="ECO:0000313" key="8">
    <source>
        <dbReference type="EMBL" id="MBM9508967.1"/>
    </source>
</evidence>
<keyword evidence="9" id="KW-1185">Reference proteome</keyword>
<keyword evidence="8" id="KW-0723">Serine/threonine-protein kinase</keyword>
<feature type="region of interest" description="Disordered" evidence="6">
    <location>
        <begin position="445"/>
        <end position="466"/>
    </location>
</feature>
<gene>
    <name evidence="8" type="ORF">ITX44_31365</name>
</gene>
<dbReference type="SUPFAM" id="SSF56112">
    <property type="entry name" value="Protein kinase-like (PK-like)"/>
    <property type="match status" value="1"/>
</dbReference>
<dbReference type="Proteomes" id="UP000749040">
    <property type="component" value="Unassembled WGS sequence"/>
</dbReference>
<evidence type="ECO:0000256" key="3">
    <source>
        <dbReference type="ARBA" id="ARBA00022777"/>
    </source>
</evidence>
<dbReference type="EMBL" id="JADKYB010000021">
    <property type="protein sequence ID" value="MBM9508967.1"/>
    <property type="molecule type" value="Genomic_DNA"/>
</dbReference>